<evidence type="ECO:0000259" key="1">
    <source>
        <dbReference type="Pfam" id="PF06616"/>
    </source>
</evidence>
<dbReference type="Proteomes" id="UP000886847">
    <property type="component" value="Unassembled WGS sequence"/>
</dbReference>
<dbReference type="InterPro" id="IPR041962">
    <property type="entry name" value="BsuBI/PstI_N_sf"/>
</dbReference>
<reference evidence="3" key="2">
    <citation type="submission" date="2021-04" db="EMBL/GenBank/DDBJ databases">
        <authorList>
            <person name="Gilroy R."/>
        </authorList>
    </citation>
    <scope>NUCLEOTIDE SEQUENCE</scope>
    <source>
        <strain evidence="3">2189</strain>
    </source>
</reference>
<accession>A0A9D2AUX4</accession>
<dbReference type="InterPro" id="IPR041963">
    <property type="entry name" value="BsuBI/PstI_C_sf"/>
</dbReference>
<gene>
    <name evidence="3" type="ORF">H9851_05970</name>
</gene>
<dbReference type="Pfam" id="PF06616">
    <property type="entry name" value="BsuBI_PstI_RE"/>
    <property type="match status" value="1"/>
</dbReference>
<keyword evidence="3" id="KW-0378">Hydrolase</keyword>
<dbReference type="GO" id="GO:0009307">
    <property type="term" value="P:DNA restriction-modification system"/>
    <property type="evidence" value="ECO:0007669"/>
    <property type="project" value="InterPro"/>
</dbReference>
<sequence length="306" mass="35585">MSKIEGAREILKELQVPAKQQADLCCYVLLAMADIKEDDEWSSAVNGWIRIHDVITYTKENYGVAYAENSRETFRKQAMHHFRNAAFIEDNGKATNSPNYRYRLTDEMLSLIRCFETEHWESEKQKFLQSHETLIDLYASKRTMRKMPVRINGESFTFSPGKHNQLQKAIIEEFAPRFAPNTECLYVGDTTEKDLVKNVEKLQELGFAITLHDKIPDVVLYSEEKNWLYFIESVTSVGPMEPKRIKEIEEMTEGVTAGKIYVTAFLDFKTFKKFSETLAWETEVWIADMPDHMIHLNGDKFLGPRK</sequence>
<feature type="domain" description="BsuBI/PstI restriction endonuclease" evidence="1">
    <location>
        <begin position="148"/>
        <end position="298"/>
    </location>
</feature>
<dbReference type="EMBL" id="DXEW01000029">
    <property type="protein sequence ID" value="HIX50813.1"/>
    <property type="molecule type" value="Genomic_DNA"/>
</dbReference>
<dbReference type="Gene3D" id="1.10.10.1820">
    <property type="entry name" value="BsuBI/PstI restriction endonuclease-like"/>
    <property type="match status" value="1"/>
</dbReference>
<dbReference type="AlphaFoldDB" id="A0A9D2AUX4"/>
<keyword evidence="3" id="KW-0255">Endonuclease</keyword>
<keyword evidence="3" id="KW-0540">Nuclease</keyword>
<evidence type="ECO:0000259" key="2">
    <source>
        <dbReference type="Pfam" id="PF17728"/>
    </source>
</evidence>
<dbReference type="Pfam" id="PF17728">
    <property type="entry name" value="BsuBI_PstI_RE_N"/>
    <property type="match status" value="1"/>
</dbReference>
<dbReference type="Gene3D" id="3.40.1350.80">
    <property type="match status" value="1"/>
</dbReference>
<comment type="caution">
    <text evidence="3">The sequence shown here is derived from an EMBL/GenBank/DDBJ whole genome shotgun (WGS) entry which is preliminary data.</text>
</comment>
<dbReference type="InterPro" id="IPR009528">
    <property type="entry name" value="Restrct_endonuc_II_BsuBI_C"/>
</dbReference>
<dbReference type="InterPro" id="IPR041454">
    <property type="entry name" value="BsuBI/PstI_N"/>
</dbReference>
<proteinExistence type="predicted"/>
<dbReference type="GO" id="GO:0000287">
    <property type="term" value="F:magnesium ion binding"/>
    <property type="evidence" value="ECO:0007669"/>
    <property type="project" value="InterPro"/>
</dbReference>
<dbReference type="GO" id="GO:0009036">
    <property type="term" value="F:type II site-specific deoxyribonuclease activity"/>
    <property type="evidence" value="ECO:0007669"/>
    <property type="project" value="InterPro"/>
</dbReference>
<evidence type="ECO:0000313" key="4">
    <source>
        <dbReference type="Proteomes" id="UP000886847"/>
    </source>
</evidence>
<name>A0A9D2AUX4_9FIRM</name>
<evidence type="ECO:0000313" key="3">
    <source>
        <dbReference type="EMBL" id="HIX50813.1"/>
    </source>
</evidence>
<reference evidence="3" key="1">
    <citation type="journal article" date="2021" name="PeerJ">
        <title>Extensive microbial diversity within the chicken gut microbiome revealed by metagenomics and culture.</title>
        <authorList>
            <person name="Gilroy R."/>
            <person name="Ravi A."/>
            <person name="Getino M."/>
            <person name="Pursley I."/>
            <person name="Horton D.L."/>
            <person name="Alikhan N.F."/>
            <person name="Baker D."/>
            <person name="Gharbi K."/>
            <person name="Hall N."/>
            <person name="Watson M."/>
            <person name="Adriaenssens E.M."/>
            <person name="Foster-Nyarko E."/>
            <person name="Jarju S."/>
            <person name="Secka A."/>
            <person name="Antonio M."/>
            <person name="Oren A."/>
            <person name="Chaudhuri R.R."/>
            <person name="La Ragione R."/>
            <person name="Hildebrand F."/>
            <person name="Pallen M.J."/>
        </authorList>
    </citation>
    <scope>NUCLEOTIDE SEQUENCE</scope>
    <source>
        <strain evidence="3">2189</strain>
    </source>
</reference>
<protein>
    <submittedName>
        <fullName evidence="3">Restriction endonuclease</fullName>
    </submittedName>
</protein>
<dbReference type="GO" id="GO:0003677">
    <property type="term" value="F:DNA binding"/>
    <property type="evidence" value="ECO:0007669"/>
    <property type="project" value="InterPro"/>
</dbReference>
<feature type="domain" description="BsuBI/PstI restriction endonuclease HTH" evidence="2">
    <location>
        <begin position="2"/>
        <end position="135"/>
    </location>
</feature>
<organism evidence="3 4">
    <name type="scientific">Candidatus Borkfalkia faecavium</name>
    <dbReference type="NCBI Taxonomy" id="2838508"/>
    <lineage>
        <taxon>Bacteria</taxon>
        <taxon>Bacillati</taxon>
        <taxon>Bacillota</taxon>
        <taxon>Clostridia</taxon>
        <taxon>Christensenellales</taxon>
        <taxon>Christensenellaceae</taxon>
        <taxon>Candidatus Borkfalkia</taxon>
    </lineage>
</organism>